<organism evidence="2 3">
    <name type="scientific">Algoriphagus faecimaris</name>
    <dbReference type="NCBI Taxonomy" id="686796"/>
    <lineage>
        <taxon>Bacteria</taxon>
        <taxon>Pseudomonadati</taxon>
        <taxon>Bacteroidota</taxon>
        <taxon>Cytophagia</taxon>
        <taxon>Cytophagales</taxon>
        <taxon>Cyclobacteriaceae</taxon>
        <taxon>Algoriphagus</taxon>
    </lineage>
</organism>
<dbReference type="AlphaFoldDB" id="A0A1G6RWP8"/>
<sequence length="174" mass="19859">MMEYLIDLLKILLPAGVVLYGMYLVIVSFIAKDREKMLIDLKTQNTQVVLPVRLQAAERLSLLLERITPNHLVRRINSGGMTAAELHTVLLSEVREEFSHNFSQQVYFSEETWEAVKRAVEEVTTIINLSRQSLDKEASGMDLAKAIFAQSLERKNDAIAYALKQVKSEINIYF</sequence>
<keyword evidence="1" id="KW-0812">Transmembrane</keyword>
<evidence type="ECO:0000313" key="2">
    <source>
        <dbReference type="EMBL" id="SDD08863.1"/>
    </source>
</evidence>
<dbReference type="STRING" id="686796.SAMN04488104_101464"/>
<dbReference type="InterPro" id="IPR057695">
    <property type="entry name" value="DUF7935"/>
</dbReference>
<feature type="transmembrane region" description="Helical" evidence="1">
    <location>
        <begin position="12"/>
        <end position="31"/>
    </location>
</feature>
<reference evidence="3" key="1">
    <citation type="submission" date="2016-10" db="EMBL/GenBank/DDBJ databases">
        <authorList>
            <person name="Varghese N."/>
            <person name="Submissions S."/>
        </authorList>
    </citation>
    <scope>NUCLEOTIDE SEQUENCE [LARGE SCALE GENOMIC DNA]</scope>
    <source>
        <strain evidence="3">DSM 23095</strain>
    </source>
</reference>
<evidence type="ECO:0000256" key="1">
    <source>
        <dbReference type="SAM" id="Phobius"/>
    </source>
</evidence>
<keyword evidence="3" id="KW-1185">Reference proteome</keyword>
<keyword evidence="1" id="KW-0472">Membrane</keyword>
<dbReference type="EMBL" id="FNAC01000014">
    <property type="protein sequence ID" value="SDD08863.1"/>
    <property type="molecule type" value="Genomic_DNA"/>
</dbReference>
<dbReference type="Pfam" id="PF25589">
    <property type="entry name" value="DUF7935"/>
    <property type="match status" value="1"/>
</dbReference>
<protein>
    <submittedName>
        <fullName evidence="2">Uncharacterized protein</fullName>
    </submittedName>
</protein>
<dbReference type="Proteomes" id="UP000199060">
    <property type="component" value="Unassembled WGS sequence"/>
</dbReference>
<gene>
    <name evidence="2" type="ORF">SAMN04488104_101464</name>
</gene>
<keyword evidence="1" id="KW-1133">Transmembrane helix</keyword>
<accession>A0A1G6RWP8</accession>
<evidence type="ECO:0000313" key="3">
    <source>
        <dbReference type="Proteomes" id="UP000199060"/>
    </source>
</evidence>
<dbReference type="RefSeq" id="WP_317042221.1">
    <property type="nucleotide sequence ID" value="NZ_FNAC01000014.1"/>
</dbReference>
<proteinExistence type="predicted"/>
<name>A0A1G6RWP8_9BACT</name>